<name>A0A4Y7IE11_PAPSO</name>
<gene>
    <name evidence="1" type="ORF">C5167_040131</name>
</gene>
<sequence>MAAVMSYLVIRKRIGMMTDGAPFLRYRLRNHDFMPLWIIGILRIEDGAPFPQCRLRNHDSMPLWIIGILRIEGFGTLGFQNQLLQVLPQDGTVIIWTVAKEGDLWEAKVLKDFNTSLTGNIRMWLMVTTMLHSRKKQLVENGSRIESFIVSSFLSCGIGFRKVGGSESQNL</sequence>
<accession>A0A4Y7IE11</accession>
<evidence type="ECO:0000313" key="2">
    <source>
        <dbReference type="Proteomes" id="UP000316621"/>
    </source>
</evidence>
<reference evidence="1 2" key="1">
    <citation type="journal article" date="2018" name="Science">
        <title>The opium poppy genome and morphinan production.</title>
        <authorList>
            <person name="Guo L."/>
            <person name="Winzer T."/>
            <person name="Yang X."/>
            <person name="Li Y."/>
            <person name="Ning Z."/>
            <person name="He Z."/>
            <person name="Teodor R."/>
            <person name="Lu Y."/>
            <person name="Bowser T.A."/>
            <person name="Graham I.A."/>
            <person name="Ye K."/>
        </authorList>
    </citation>
    <scope>NUCLEOTIDE SEQUENCE [LARGE SCALE GENOMIC DNA]</scope>
    <source>
        <strain evidence="2">cv. HN1</strain>
        <tissue evidence="1">Leaves</tissue>
    </source>
</reference>
<dbReference type="EMBL" id="CM010715">
    <property type="protein sequence ID" value="RZC47197.1"/>
    <property type="molecule type" value="Genomic_DNA"/>
</dbReference>
<dbReference type="STRING" id="3469.A0A4Y7IE11"/>
<dbReference type="AlphaFoldDB" id="A0A4Y7IE11"/>
<dbReference type="Gramene" id="RZC47197">
    <property type="protein sequence ID" value="RZC47197"/>
    <property type="gene ID" value="C5167_040131"/>
</dbReference>
<proteinExistence type="predicted"/>
<keyword evidence="2" id="KW-1185">Reference proteome</keyword>
<protein>
    <submittedName>
        <fullName evidence="1">Uncharacterized protein</fullName>
    </submittedName>
</protein>
<organism evidence="1 2">
    <name type="scientific">Papaver somniferum</name>
    <name type="common">Opium poppy</name>
    <dbReference type="NCBI Taxonomy" id="3469"/>
    <lineage>
        <taxon>Eukaryota</taxon>
        <taxon>Viridiplantae</taxon>
        <taxon>Streptophyta</taxon>
        <taxon>Embryophyta</taxon>
        <taxon>Tracheophyta</taxon>
        <taxon>Spermatophyta</taxon>
        <taxon>Magnoliopsida</taxon>
        <taxon>Ranunculales</taxon>
        <taxon>Papaveraceae</taxon>
        <taxon>Papaveroideae</taxon>
        <taxon>Papaver</taxon>
    </lineage>
</organism>
<evidence type="ECO:0000313" key="1">
    <source>
        <dbReference type="EMBL" id="RZC47197.1"/>
    </source>
</evidence>
<dbReference type="Proteomes" id="UP000316621">
    <property type="component" value="Chromosome 1"/>
</dbReference>